<feature type="compositionally biased region" description="Basic residues" evidence="5">
    <location>
        <begin position="479"/>
        <end position="494"/>
    </location>
</feature>
<name>A0A7R9TXR3_9VIRI</name>
<dbReference type="Gene3D" id="2.30.29.30">
    <property type="entry name" value="Pleckstrin-homology domain (PH domain)/Phosphotyrosine-binding domain (PTB)"/>
    <property type="match status" value="1"/>
</dbReference>
<protein>
    <recommendedName>
        <fullName evidence="6">VASt domain-containing protein</fullName>
    </recommendedName>
</protein>
<evidence type="ECO:0000256" key="3">
    <source>
        <dbReference type="ARBA" id="ARBA00022989"/>
    </source>
</evidence>
<feature type="region of interest" description="Disordered" evidence="5">
    <location>
        <begin position="169"/>
        <end position="211"/>
    </location>
</feature>
<evidence type="ECO:0000256" key="2">
    <source>
        <dbReference type="ARBA" id="ARBA00022692"/>
    </source>
</evidence>
<dbReference type="AlphaFoldDB" id="A0A7R9TXR3"/>
<dbReference type="CDD" id="cd13220">
    <property type="entry name" value="PH-GRAM_GRAMDC"/>
    <property type="match status" value="1"/>
</dbReference>
<dbReference type="Pfam" id="PF16016">
    <property type="entry name" value="VASt"/>
    <property type="match status" value="1"/>
</dbReference>
<dbReference type="InterPro" id="IPR004182">
    <property type="entry name" value="GRAM"/>
</dbReference>
<dbReference type="GO" id="GO:0016020">
    <property type="term" value="C:membrane"/>
    <property type="evidence" value="ECO:0007669"/>
    <property type="project" value="UniProtKB-SubCell"/>
</dbReference>
<feature type="region of interest" description="Disordered" evidence="5">
    <location>
        <begin position="763"/>
        <end position="782"/>
    </location>
</feature>
<evidence type="ECO:0000313" key="7">
    <source>
        <dbReference type="EMBL" id="CAD8248272.1"/>
    </source>
</evidence>
<keyword evidence="3" id="KW-1133">Transmembrane helix</keyword>
<feature type="region of interest" description="Disordered" evidence="5">
    <location>
        <begin position="388"/>
        <end position="437"/>
    </location>
</feature>
<reference evidence="7" key="1">
    <citation type="submission" date="2021-01" db="EMBL/GenBank/DDBJ databases">
        <authorList>
            <person name="Corre E."/>
            <person name="Pelletier E."/>
            <person name="Niang G."/>
            <person name="Scheremetjew M."/>
            <person name="Finn R."/>
            <person name="Kale V."/>
            <person name="Holt S."/>
            <person name="Cochrane G."/>
            <person name="Meng A."/>
            <person name="Brown T."/>
            <person name="Cohen L."/>
        </authorList>
    </citation>
    <scope>NUCLEOTIDE SEQUENCE</scope>
    <source>
        <strain evidence="7">CCMP1413</strain>
    </source>
</reference>
<evidence type="ECO:0000256" key="1">
    <source>
        <dbReference type="ARBA" id="ARBA00004167"/>
    </source>
</evidence>
<comment type="subcellular location">
    <subcellularLocation>
        <location evidence="1">Membrane</location>
        <topology evidence="1">Single-pass membrane protein</topology>
    </subcellularLocation>
</comment>
<dbReference type="InterPro" id="IPR011993">
    <property type="entry name" value="PH-like_dom_sf"/>
</dbReference>
<dbReference type="Pfam" id="PF02893">
    <property type="entry name" value="GRAM"/>
    <property type="match status" value="1"/>
</dbReference>
<evidence type="ECO:0000256" key="4">
    <source>
        <dbReference type="ARBA" id="ARBA00023136"/>
    </source>
</evidence>
<dbReference type="PANTHER" id="PTHR47666">
    <property type="entry name" value="PROTEIN VASCULAR ASSOCIATED DEATH 1, CHLOROPLASTIC"/>
    <property type="match status" value="1"/>
</dbReference>
<feature type="region of interest" description="Disordered" evidence="5">
    <location>
        <begin position="463"/>
        <end position="495"/>
    </location>
</feature>
<dbReference type="PANTHER" id="PTHR47666:SF1">
    <property type="entry name" value="PROTEIN VASCULAR ASSOCIATED DEATH 1, CHLOROPLASTIC"/>
    <property type="match status" value="1"/>
</dbReference>
<keyword evidence="2" id="KW-0812">Transmembrane</keyword>
<accession>A0A7R9TXR3</accession>
<keyword evidence="4" id="KW-0472">Membrane</keyword>
<dbReference type="SMART" id="SM00568">
    <property type="entry name" value="GRAM"/>
    <property type="match status" value="1"/>
</dbReference>
<organism evidence="7">
    <name type="scientific">Prasinoderma coloniale</name>
    <dbReference type="NCBI Taxonomy" id="156133"/>
    <lineage>
        <taxon>Eukaryota</taxon>
        <taxon>Viridiplantae</taxon>
        <taxon>Prasinodermophyta</taxon>
        <taxon>Prasinodermophyceae</taxon>
        <taxon>Prasinodermales</taxon>
        <taxon>Prasinodermaceae</taxon>
        <taxon>Prasinoderma</taxon>
    </lineage>
</organism>
<evidence type="ECO:0000259" key="6">
    <source>
        <dbReference type="PROSITE" id="PS51778"/>
    </source>
</evidence>
<feature type="region of interest" description="Disordered" evidence="5">
    <location>
        <begin position="1"/>
        <end position="131"/>
    </location>
</feature>
<dbReference type="EMBL" id="HBDZ01013811">
    <property type="protein sequence ID" value="CAD8248272.1"/>
    <property type="molecule type" value="Transcribed_RNA"/>
</dbReference>
<feature type="domain" description="VASt" evidence="6">
    <location>
        <begin position="578"/>
        <end position="750"/>
    </location>
</feature>
<dbReference type="PROSITE" id="PS51778">
    <property type="entry name" value="VAST"/>
    <property type="match status" value="1"/>
</dbReference>
<sequence length="895" mass="95118">MPSPPSRPIDAEHATGGSSNGDSGLHPDSEQQRLVRAALAARGESSKSPSPPAPSLMSPPSDVRATVSAAPAVDGDAATSSFVRPSLTVKHGGTRSEELNEEYGGTPAEASEDSDGPAKLATRTGSDLDSDVQAGLARFSTATSMPLLPDDDYTASTALPAPERALLSSGRTLSGDNAHELGGAAQTTGEAHGPLPAAQSHASGSRQPRHSISRRLLSGVQVGMERVAKRFEAVPHDEAVVLQKLGLHETHAHIPEEDEGVAGDSANWDGTSFTDEDRRERVLSDYACALDGKVLLQGRLYVLTSYVGFYSNIMGYTTKLLLPHRSTTAVNKRRKLGTFPNTIEIVCEGKAYRFTSFLRREDAYQDICAQWSKKSGYAKLHLGSSVATGRGEAGDVSETTGVPTLALDEEGERPGGRAHGSMETPDASQHFKAGTNASAAGTDAHLEADAWRSLTSAAVAQAAASGEGDGARVAAKGSSWRRKRERKHRGRKAFKAAGAEVKRYFQGGSAGDKSVAGENAMSGDEGDADEGSEVGTPDGLVGVDDARDTGAKLTRGKSTMAQLLSPCTMRTPTPVPDSMARLASATYPCSVPHFFTTFLANGDFETRLRQSRGDTDVNITDWTTGTELGEHVREITFVHATGQSMGPKTTRCHQVQRYRLWTENPDEPDRAAVLIEGSQSNLDIPFGDYFRVDTRFDVTPVQRPDGGPACQCVASGQVTFLKSTMFRGKIEKATFAKLKPSMERHLHEMQLVLAEQMRREMGAAGSPSVRAGAGDSPADDGHEADEARIATKLKEISPADASRIRNMLGMTSHDMLEKAGEALQRLDSVSGSVCCVIPAQAWMALALLFAVLYVQLLRASPTVDTDEAASRIVCTCVFPGFAGTDEGAVFDGKSE</sequence>
<proteinExistence type="predicted"/>
<gene>
    <name evidence="7" type="ORF">PCOL08062_LOCUS10574</name>
</gene>
<feature type="region of interest" description="Disordered" evidence="5">
    <location>
        <begin position="508"/>
        <end position="546"/>
    </location>
</feature>
<feature type="compositionally biased region" description="Low complexity" evidence="5">
    <location>
        <begin position="34"/>
        <end position="48"/>
    </location>
</feature>
<dbReference type="InterPro" id="IPR031968">
    <property type="entry name" value="VASt"/>
</dbReference>
<evidence type="ECO:0000256" key="5">
    <source>
        <dbReference type="SAM" id="MobiDB-lite"/>
    </source>
</evidence>